<evidence type="ECO:0000313" key="1">
    <source>
        <dbReference type="EnsemblMetazoa" id="OVOC12345.1"/>
    </source>
</evidence>
<protein>
    <submittedName>
        <fullName evidence="1">Uncharacterized protein</fullName>
    </submittedName>
</protein>
<reference evidence="2" key="1">
    <citation type="submission" date="2013-10" db="EMBL/GenBank/DDBJ databases">
        <title>Genome sequencing of Onchocerca volvulus.</title>
        <authorList>
            <person name="Cotton J."/>
            <person name="Tsai J."/>
            <person name="Stanley E."/>
            <person name="Tracey A."/>
            <person name="Holroyd N."/>
            <person name="Lustigman S."/>
            <person name="Berriman M."/>
        </authorList>
    </citation>
    <scope>NUCLEOTIDE SEQUENCE</scope>
</reference>
<reference evidence="1" key="2">
    <citation type="submission" date="2022-06" db="UniProtKB">
        <authorList>
            <consortium name="EnsemblMetazoa"/>
        </authorList>
    </citation>
    <scope>IDENTIFICATION</scope>
</reference>
<dbReference type="AlphaFoldDB" id="A0A8R1XRS4"/>
<dbReference type="EnsemblMetazoa" id="OVOC12345.1">
    <property type="protein sequence ID" value="OVOC12345.1"/>
    <property type="gene ID" value="WBGene00249154"/>
</dbReference>
<sequence>MVQWSIMAGEPKENWLEDKDMEESIINVCMNMGLMEEEMPSQKVMVLIDETRFSFLLKYEKATQLSVKMAQSNITQKEIEHWV</sequence>
<dbReference type="Proteomes" id="UP000024404">
    <property type="component" value="Unassembled WGS sequence"/>
</dbReference>
<proteinExistence type="predicted"/>
<keyword evidence="2" id="KW-1185">Reference proteome</keyword>
<accession>A0A8R1XRS4</accession>
<dbReference type="EMBL" id="CMVM020000441">
    <property type="status" value="NOT_ANNOTATED_CDS"/>
    <property type="molecule type" value="Genomic_DNA"/>
</dbReference>
<evidence type="ECO:0000313" key="2">
    <source>
        <dbReference type="Proteomes" id="UP000024404"/>
    </source>
</evidence>
<organism evidence="1 2">
    <name type="scientific">Onchocerca volvulus</name>
    <dbReference type="NCBI Taxonomy" id="6282"/>
    <lineage>
        <taxon>Eukaryota</taxon>
        <taxon>Metazoa</taxon>
        <taxon>Ecdysozoa</taxon>
        <taxon>Nematoda</taxon>
        <taxon>Chromadorea</taxon>
        <taxon>Rhabditida</taxon>
        <taxon>Spirurina</taxon>
        <taxon>Spiruromorpha</taxon>
        <taxon>Filarioidea</taxon>
        <taxon>Onchocercidae</taxon>
        <taxon>Onchocerca</taxon>
    </lineage>
</organism>
<name>A0A8R1XRS4_ONCVO</name>